<name>A0A699HMT3_TANCI</name>
<proteinExistence type="predicted"/>
<comment type="caution">
    <text evidence="1">The sequence shown here is derived from an EMBL/GenBank/DDBJ whole genome shotgun (WGS) entry which is preliminary data.</text>
</comment>
<organism evidence="1">
    <name type="scientific">Tanacetum cinerariifolium</name>
    <name type="common">Dalmatian daisy</name>
    <name type="synonym">Chrysanthemum cinerariifolium</name>
    <dbReference type="NCBI Taxonomy" id="118510"/>
    <lineage>
        <taxon>Eukaryota</taxon>
        <taxon>Viridiplantae</taxon>
        <taxon>Streptophyta</taxon>
        <taxon>Embryophyta</taxon>
        <taxon>Tracheophyta</taxon>
        <taxon>Spermatophyta</taxon>
        <taxon>Magnoliopsida</taxon>
        <taxon>eudicotyledons</taxon>
        <taxon>Gunneridae</taxon>
        <taxon>Pentapetalae</taxon>
        <taxon>asterids</taxon>
        <taxon>campanulids</taxon>
        <taxon>Asterales</taxon>
        <taxon>Asteraceae</taxon>
        <taxon>Asteroideae</taxon>
        <taxon>Anthemideae</taxon>
        <taxon>Anthemidinae</taxon>
        <taxon>Tanacetum</taxon>
    </lineage>
</organism>
<sequence length="150" mass="17428">MMVQALEEVGEGLEEDASKQGRMIDNTDQDVEIALVDETQGMMNEEDMFRVNDLDGDEVIVDITAKVARKLDGQMKAKIEEEERIARVKNKANIDVIEQWDEVQAKIDVVIELAQKLQTEEQEHLTDAEKARLFMEFLEKRRKFFARKRN</sequence>
<dbReference type="AlphaFoldDB" id="A0A699HMT3"/>
<dbReference type="EMBL" id="BKCJ010180743">
    <property type="protein sequence ID" value="GEY46398.1"/>
    <property type="molecule type" value="Genomic_DNA"/>
</dbReference>
<reference evidence="1" key="1">
    <citation type="journal article" date="2019" name="Sci. Rep.">
        <title>Draft genome of Tanacetum cinerariifolium, the natural source of mosquito coil.</title>
        <authorList>
            <person name="Yamashiro T."/>
            <person name="Shiraishi A."/>
            <person name="Satake H."/>
            <person name="Nakayama K."/>
        </authorList>
    </citation>
    <scope>NUCLEOTIDE SEQUENCE</scope>
</reference>
<gene>
    <name evidence="1" type="ORF">Tci_418372</name>
</gene>
<protein>
    <submittedName>
        <fullName evidence="1">Uncharacterized protein</fullName>
    </submittedName>
</protein>
<accession>A0A699HMT3</accession>
<evidence type="ECO:0000313" key="1">
    <source>
        <dbReference type="EMBL" id="GEY46398.1"/>
    </source>
</evidence>